<feature type="transmembrane region" description="Helical" evidence="1">
    <location>
        <begin position="66"/>
        <end position="86"/>
    </location>
</feature>
<sequence>MALIIHFLTIFFIAILLLWFYQSPENKAQLLHFLTIFCIAIFLLWFSQSPENKAQLNYTFMNLQLFLFLSPFILILYMMSFSSTGWSFRFPFWQPEYYDSVQRAGGLPWGTAIVVGLILVLLSYQSTFRSMWFGPLNWGGVTRK</sequence>
<accession>A0A5N6QRZ1</accession>
<proteinExistence type="predicted"/>
<dbReference type="AlphaFoldDB" id="A0A5N6QRZ1"/>
<dbReference type="EMBL" id="CM017322">
    <property type="protein sequence ID" value="KAE8008692.1"/>
    <property type="molecule type" value="Genomic_DNA"/>
</dbReference>
<feature type="transmembrane region" description="Helical" evidence="1">
    <location>
        <begin position="28"/>
        <end position="46"/>
    </location>
</feature>
<name>A0A5N6QRZ1_9ROSI</name>
<organism evidence="2 3">
    <name type="scientific">Carpinus fangiana</name>
    <dbReference type="NCBI Taxonomy" id="176857"/>
    <lineage>
        <taxon>Eukaryota</taxon>
        <taxon>Viridiplantae</taxon>
        <taxon>Streptophyta</taxon>
        <taxon>Embryophyta</taxon>
        <taxon>Tracheophyta</taxon>
        <taxon>Spermatophyta</taxon>
        <taxon>Magnoliopsida</taxon>
        <taxon>eudicotyledons</taxon>
        <taxon>Gunneridae</taxon>
        <taxon>Pentapetalae</taxon>
        <taxon>rosids</taxon>
        <taxon>fabids</taxon>
        <taxon>Fagales</taxon>
        <taxon>Betulaceae</taxon>
        <taxon>Carpinus</taxon>
    </lineage>
</organism>
<dbReference type="Proteomes" id="UP000327013">
    <property type="component" value="Chromosome 2"/>
</dbReference>
<keyword evidence="1" id="KW-1133">Transmembrane helix</keyword>
<gene>
    <name evidence="2" type="ORF">FH972_005181</name>
</gene>
<reference evidence="2 3" key="1">
    <citation type="submission" date="2019-06" db="EMBL/GenBank/DDBJ databases">
        <title>A chromosomal-level reference genome of Carpinus fangiana (Coryloideae, Betulaceae).</title>
        <authorList>
            <person name="Yang X."/>
            <person name="Wang Z."/>
            <person name="Zhang L."/>
            <person name="Hao G."/>
            <person name="Liu J."/>
            <person name="Yang Y."/>
        </authorList>
    </citation>
    <scope>NUCLEOTIDE SEQUENCE [LARGE SCALE GENOMIC DNA]</scope>
    <source>
        <strain evidence="2">Cfa_2016G</strain>
        <tissue evidence="2">Leaf</tissue>
    </source>
</reference>
<dbReference type="PANTHER" id="PTHR33306:SF21">
    <property type="entry name" value="TRANSMEMBRANE PROTEIN"/>
    <property type="match status" value="1"/>
</dbReference>
<dbReference type="PANTHER" id="PTHR33306">
    <property type="entry name" value="EXPRESSED PROTEIN-RELATED-RELATED"/>
    <property type="match status" value="1"/>
</dbReference>
<dbReference type="OrthoDB" id="1935034at2759"/>
<feature type="transmembrane region" description="Helical" evidence="1">
    <location>
        <begin position="5"/>
        <end position="22"/>
    </location>
</feature>
<evidence type="ECO:0000313" key="3">
    <source>
        <dbReference type="Proteomes" id="UP000327013"/>
    </source>
</evidence>
<protein>
    <submittedName>
        <fullName evidence="2">Uncharacterized protein</fullName>
    </submittedName>
</protein>
<keyword evidence="1" id="KW-0472">Membrane</keyword>
<feature type="transmembrane region" description="Helical" evidence="1">
    <location>
        <begin position="106"/>
        <end position="124"/>
    </location>
</feature>
<keyword evidence="3" id="KW-1185">Reference proteome</keyword>
<keyword evidence="1" id="KW-0812">Transmembrane</keyword>
<evidence type="ECO:0000313" key="2">
    <source>
        <dbReference type="EMBL" id="KAE8008692.1"/>
    </source>
</evidence>
<evidence type="ECO:0000256" key="1">
    <source>
        <dbReference type="SAM" id="Phobius"/>
    </source>
</evidence>